<reference evidence="8 9" key="1">
    <citation type="submission" date="2018-06" db="EMBL/GenBank/DDBJ databases">
        <authorList>
            <consortium name="Pathogen Informatics"/>
            <person name="Doyle S."/>
        </authorList>
    </citation>
    <scope>NUCLEOTIDE SEQUENCE [LARGE SCALE GENOMIC DNA]</scope>
    <source>
        <strain evidence="8 9">NCTC12714</strain>
    </source>
</reference>
<dbReference type="InterPro" id="IPR020103">
    <property type="entry name" value="PsdUridine_synth_cat_dom_sf"/>
</dbReference>
<keyword evidence="8" id="KW-0456">Lyase</keyword>
<dbReference type="InterPro" id="IPR050188">
    <property type="entry name" value="RluA_PseudoU_synthase"/>
</dbReference>
<dbReference type="PROSITE" id="PS50889">
    <property type="entry name" value="S4"/>
    <property type="match status" value="1"/>
</dbReference>
<dbReference type="AlphaFoldDB" id="A0A377PUE2"/>
<keyword evidence="9" id="KW-1185">Reference proteome</keyword>
<sequence>MDKSKLPRLQNMKKSKRIRSSTYYQFFNKNQDTQRNNTQKFDQSGIKAYKLLSIQEGISTNKAKNLIDSGVVQVNGVRLEIARTLLGRGTKFKIIEPKQYIIFEDFNIIVIDKPYGIESYELQNQYAPYKLINRLDRDTSGVILLAKNEETRLKAIDEFKAQRVDKIYYALVDGKISEEREITSNISVESRQTSKRAILSEFGIKACTIIKPLAIIGNKSLLEICIPTGKTHQIRIHLASIKFPIIGDVRYNKTHSRKAKRLMLHCHKTSIFGNEFVSRLDVYDEFGIRG</sequence>
<organism evidence="8 9">
    <name type="scientific">Helicobacter muridarum</name>
    <dbReference type="NCBI Taxonomy" id="216"/>
    <lineage>
        <taxon>Bacteria</taxon>
        <taxon>Pseudomonadati</taxon>
        <taxon>Campylobacterota</taxon>
        <taxon>Epsilonproteobacteria</taxon>
        <taxon>Campylobacterales</taxon>
        <taxon>Helicobacteraceae</taxon>
        <taxon>Helicobacter</taxon>
    </lineage>
</organism>
<dbReference type="Gene3D" id="3.30.2350.10">
    <property type="entry name" value="Pseudouridine synthase"/>
    <property type="match status" value="1"/>
</dbReference>
<dbReference type="SUPFAM" id="SSF55120">
    <property type="entry name" value="Pseudouridine synthase"/>
    <property type="match status" value="1"/>
</dbReference>
<evidence type="ECO:0000256" key="1">
    <source>
        <dbReference type="ARBA" id="ARBA00000073"/>
    </source>
</evidence>
<dbReference type="GO" id="GO:0009982">
    <property type="term" value="F:pseudouridine synthase activity"/>
    <property type="evidence" value="ECO:0007669"/>
    <property type="project" value="InterPro"/>
</dbReference>
<dbReference type="InterPro" id="IPR006224">
    <property type="entry name" value="PsdUridine_synth_RluA-like_CS"/>
</dbReference>
<dbReference type="GO" id="GO:0000455">
    <property type="term" value="P:enzyme-directed rRNA pseudouridine synthesis"/>
    <property type="evidence" value="ECO:0007669"/>
    <property type="project" value="TreeGrafter"/>
</dbReference>
<evidence type="ECO:0000256" key="3">
    <source>
        <dbReference type="ARBA" id="ARBA00023235"/>
    </source>
</evidence>
<evidence type="ECO:0000256" key="4">
    <source>
        <dbReference type="ARBA" id="ARBA00031870"/>
    </source>
</evidence>
<dbReference type="GO" id="GO:0016829">
    <property type="term" value="F:lyase activity"/>
    <property type="evidence" value="ECO:0007669"/>
    <property type="project" value="UniProtKB-KW"/>
</dbReference>
<dbReference type="PROSITE" id="PS01129">
    <property type="entry name" value="PSI_RLU"/>
    <property type="match status" value="1"/>
</dbReference>
<evidence type="ECO:0000313" key="8">
    <source>
        <dbReference type="EMBL" id="STQ86130.1"/>
    </source>
</evidence>
<keyword evidence="6" id="KW-0694">RNA-binding</keyword>
<dbReference type="CDD" id="cd02869">
    <property type="entry name" value="PseudoU_synth_RluA_like"/>
    <property type="match status" value="1"/>
</dbReference>
<dbReference type="GO" id="GO:0140098">
    <property type="term" value="F:catalytic activity, acting on RNA"/>
    <property type="evidence" value="ECO:0007669"/>
    <property type="project" value="UniProtKB-ARBA"/>
</dbReference>
<dbReference type="GO" id="GO:0003723">
    <property type="term" value="F:RNA binding"/>
    <property type="evidence" value="ECO:0007669"/>
    <property type="project" value="UniProtKB-KW"/>
</dbReference>
<dbReference type="InterPro" id="IPR006145">
    <property type="entry name" value="PsdUridine_synth_RsuA/RluA"/>
</dbReference>
<dbReference type="PANTHER" id="PTHR21600:SF44">
    <property type="entry name" value="RIBOSOMAL LARGE SUBUNIT PSEUDOURIDINE SYNTHASE D"/>
    <property type="match status" value="1"/>
</dbReference>
<evidence type="ECO:0000313" key="9">
    <source>
        <dbReference type="Proteomes" id="UP000255139"/>
    </source>
</evidence>
<feature type="domain" description="Pseudouridine synthase RsuA/RluA-like" evidence="7">
    <location>
        <begin position="119"/>
        <end position="240"/>
    </location>
</feature>
<evidence type="ECO:0000256" key="6">
    <source>
        <dbReference type="PROSITE-ProRule" id="PRU00182"/>
    </source>
</evidence>
<dbReference type="PANTHER" id="PTHR21600">
    <property type="entry name" value="MITOCHONDRIAL RNA PSEUDOURIDINE SYNTHASE"/>
    <property type="match status" value="1"/>
</dbReference>
<dbReference type="Pfam" id="PF00849">
    <property type="entry name" value="PseudoU_synth_2"/>
    <property type="match status" value="1"/>
</dbReference>
<dbReference type="EMBL" id="UGJE01000002">
    <property type="protein sequence ID" value="STQ86130.1"/>
    <property type="molecule type" value="Genomic_DNA"/>
</dbReference>
<comment type="catalytic activity">
    <reaction evidence="1">
        <text>a uridine in RNA = a pseudouridine in RNA</text>
        <dbReference type="Rhea" id="RHEA:48348"/>
        <dbReference type="Rhea" id="RHEA-COMP:12068"/>
        <dbReference type="Rhea" id="RHEA-COMP:12069"/>
        <dbReference type="ChEBI" id="CHEBI:65314"/>
        <dbReference type="ChEBI" id="CHEBI:65315"/>
    </reaction>
</comment>
<evidence type="ECO:0000256" key="5">
    <source>
        <dbReference type="ARBA" id="ARBA00033164"/>
    </source>
</evidence>
<gene>
    <name evidence="8" type="primary">rluA_1</name>
    <name evidence="8" type="ORF">NCTC12714_00921</name>
</gene>
<evidence type="ECO:0000256" key="2">
    <source>
        <dbReference type="ARBA" id="ARBA00010876"/>
    </source>
</evidence>
<keyword evidence="3 8" id="KW-0413">Isomerase</keyword>
<protein>
    <recommendedName>
        <fullName evidence="4">RNA pseudouridylate synthase</fullName>
    </recommendedName>
    <alternativeName>
        <fullName evidence="5">RNA-uridine isomerase</fullName>
    </alternativeName>
</protein>
<accession>A0A377PUE2</accession>
<comment type="similarity">
    <text evidence="2">Belongs to the pseudouridine synthase RluA family.</text>
</comment>
<dbReference type="SUPFAM" id="SSF55174">
    <property type="entry name" value="Alpha-L RNA-binding motif"/>
    <property type="match status" value="1"/>
</dbReference>
<dbReference type="Proteomes" id="UP000255139">
    <property type="component" value="Unassembled WGS sequence"/>
</dbReference>
<evidence type="ECO:0000259" key="7">
    <source>
        <dbReference type="Pfam" id="PF00849"/>
    </source>
</evidence>
<proteinExistence type="inferred from homology"/>
<name>A0A377PUE2_9HELI</name>